<feature type="region of interest" description="Disordered" evidence="1">
    <location>
        <begin position="218"/>
        <end position="251"/>
    </location>
</feature>
<keyword evidence="3" id="KW-1185">Reference proteome</keyword>
<organism evidence="2 3">
    <name type="scientific">Nocardioides terrae</name>
    <dbReference type="NCBI Taxonomy" id="574651"/>
    <lineage>
        <taxon>Bacteria</taxon>
        <taxon>Bacillati</taxon>
        <taxon>Actinomycetota</taxon>
        <taxon>Actinomycetes</taxon>
        <taxon>Propionibacteriales</taxon>
        <taxon>Nocardioidaceae</taxon>
        <taxon>Nocardioides</taxon>
    </lineage>
</organism>
<dbReference type="RefSeq" id="WP_091123278.1">
    <property type="nucleotide sequence ID" value="NZ_FOLB01000006.1"/>
</dbReference>
<reference evidence="2 3" key="1">
    <citation type="submission" date="2016-10" db="EMBL/GenBank/DDBJ databases">
        <authorList>
            <person name="de Groot N.N."/>
        </authorList>
    </citation>
    <scope>NUCLEOTIDE SEQUENCE [LARGE SCALE GENOMIC DNA]</scope>
    <source>
        <strain evidence="2 3">CGMCC 1.7056</strain>
    </source>
</reference>
<dbReference type="Proteomes" id="UP000198832">
    <property type="component" value="Unassembled WGS sequence"/>
</dbReference>
<dbReference type="AlphaFoldDB" id="A0A1I1J877"/>
<accession>A0A1I1J877</accession>
<feature type="region of interest" description="Disordered" evidence="1">
    <location>
        <begin position="108"/>
        <end position="128"/>
    </location>
</feature>
<sequence length="531" mass="55055">MAEPEEPVVAALAAVIRDHGWPAAAQPSRLKAMLSDALGAQAAEHRAAMEALVVAAEEGVVEAIAAAGTALDEEAVDGLRQRLEEWGLAPERAGWAVRTLLSLAPEPTEKVPVTSPAPAVEATLPPPGGSLGTVLPPIATMPTVETVLPAGPASAADETVLPPVAIPVGPTELPTVDEVTHIERAETVARRRRATRWVVPGVVAALVAGGGIAALVRSGDDDPSGSAHKPASSPASVAPRASGTELTAATAQDIPAPARALAMGWEKTGVRITALGPVKQVGAGSDAKAAPAGGSLLGFTLADWPCANTPHCRPWTKARLHVEVDGSARPLPAGSSSYVVAVPAGAESVDLVGAADGITQRLSLLEEAPAAGNIAVLARPQRRFKIGKTFSVTEHTDRPLDFGDGRRVTSVQRKVTVHGVELGYFIGSRRPSSPTRAFLYLDVTFTYPADQHPQGVDRRLAKLLDDAGKPYPAVDAGPTTLVFEVPADISSATLALGGSHPRTACRTDNQDICDEPYTVTLDRRQVRLPLS</sequence>
<evidence type="ECO:0000313" key="2">
    <source>
        <dbReference type="EMBL" id="SFC44585.1"/>
    </source>
</evidence>
<dbReference type="EMBL" id="FOLB01000006">
    <property type="protein sequence ID" value="SFC44585.1"/>
    <property type="molecule type" value="Genomic_DNA"/>
</dbReference>
<gene>
    <name evidence="2" type="ORF">SAMN04487968_106218</name>
</gene>
<feature type="compositionally biased region" description="Low complexity" evidence="1">
    <location>
        <begin position="224"/>
        <end position="242"/>
    </location>
</feature>
<evidence type="ECO:0000256" key="1">
    <source>
        <dbReference type="SAM" id="MobiDB-lite"/>
    </source>
</evidence>
<evidence type="ECO:0000313" key="3">
    <source>
        <dbReference type="Proteomes" id="UP000198832"/>
    </source>
</evidence>
<protein>
    <submittedName>
        <fullName evidence="2">Uncharacterized protein</fullName>
    </submittedName>
</protein>
<proteinExistence type="predicted"/>
<name>A0A1I1J877_9ACTN</name>